<keyword evidence="5" id="KW-1015">Disulfide bond</keyword>
<dbReference type="GO" id="GO:0004553">
    <property type="term" value="F:hydrolase activity, hydrolyzing O-glycosyl compounds"/>
    <property type="evidence" value="ECO:0007669"/>
    <property type="project" value="UniProtKB-ARBA"/>
</dbReference>
<dbReference type="EMBL" id="WKKH01000003">
    <property type="protein sequence ID" value="MRX75018.1"/>
    <property type="molecule type" value="Genomic_DNA"/>
</dbReference>
<dbReference type="Proteomes" id="UP000487757">
    <property type="component" value="Unassembled WGS sequence"/>
</dbReference>
<feature type="domain" description="LamG-like jellyroll fold" evidence="6">
    <location>
        <begin position="844"/>
        <end position="974"/>
    </location>
</feature>
<dbReference type="SUPFAM" id="SSF49899">
    <property type="entry name" value="Concanavalin A-like lectins/glucanases"/>
    <property type="match status" value="1"/>
</dbReference>
<dbReference type="Gene3D" id="2.60.120.200">
    <property type="match status" value="1"/>
</dbReference>
<accession>A0A7K0FTX2</accession>
<evidence type="ECO:0000256" key="5">
    <source>
        <dbReference type="ARBA" id="ARBA00023157"/>
    </source>
</evidence>
<keyword evidence="4" id="KW-0106">Calcium</keyword>
<dbReference type="GO" id="GO:0006516">
    <property type="term" value="P:glycoprotein catabolic process"/>
    <property type="evidence" value="ECO:0007669"/>
    <property type="project" value="TreeGrafter"/>
</dbReference>
<keyword evidence="3" id="KW-0732">Signal</keyword>
<comment type="caution">
    <text evidence="7">The sequence shown here is derived from an EMBL/GenBank/DDBJ whole genome shotgun (WGS) entry which is preliminary data.</text>
</comment>
<dbReference type="SUPFAM" id="SSF48208">
    <property type="entry name" value="Six-hairpin glycosidases"/>
    <property type="match status" value="1"/>
</dbReference>
<dbReference type="GO" id="GO:0005975">
    <property type="term" value="P:carbohydrate metabolic process"/>
    <property type="evidence" value="ECO:0007669"/>
    <property type="project" value="InterPro"/>
</dbReference>
<evidence type="ECO:0000256" key="2">
    <source>
        <dbReference type="ARBA" id="ARBA00011245"/>
    </source>
</evidence>
<evidence type="ECO:0000313" key="7">
    <source>
        <dbReference type="EMBL" id="MRX75018.1"/>
    </source>
</evidence>
<dbReference type="InterPro" id="IPR006558">
    <property type="entry name" value="LamG-like"/>
</dbReference>
<dbReference type="FunFam" id="3.30.2080.10:FF:000001">
    <property type="entry name" value="Alpha-1,2-mannosidase subfamily"/>
    <property type="match status" value="1"/>
</dbReference>
<dbReference type="PANTHER" id="PTHR12143:SF43">
    <property type="entry name" value="PUTATIVE-RELATED"/>
    <property type="match status" value="1"/>
</dbReference>
<dbReference type="InterPro" id="IPR008928">
    <property type="entry name" value="6-hairpin_glycosidase_sf"/>
</dbReference>
<sequence length="987" mass="110649">MFILPVEKGKNFEPGKYNRPFSHTQELATPGYYKVVFTDNYTIAEAAASTRTGILKFTFPAKITPQIYIGEAGDLTLKSKRLIYGSSGNTTINLSSNIIESDIVKGGYLLSFEKSDTAAQIITLKISSSSVSFKGAQQNIDQEIGQLDFETFRERTAKEWDTQLATVEIKNPSVENKKVFYTALYHSLLIPWVFSDADGKYKGADGKIYHTKGKNQYSGFSPWDTFRSLHPLLTLLYPEKQNDVILSMLDVYEQTGYLPTETMTGNHAVPIIVDAYLKGITGYNRNLAYTAMRKSILEGPFAKNDMEVYHQLGYVPFSRSESVTRTVEYAYDDWALSQFAKLVMKDQPDQQLLEKRGLNYRNLFHPSDLFMLPRQGHAYKLNPGMTGYKEGNKWTYTYFIPHNAKDLINLLGGAEAFSNRLDSAMTHNVILYDNETVLHLPYLFNAAGHPALTQQWLRNIMLNRFSATPGGLPGNDDLGSMSSAYIFNALGFFPISPGNPNYAIGAPLFESVTLHLANKKKLKIYAQQQSSTNKYVQSLAFNKQIYNQLDIPHELLVKGGRLDFVMSSIATQTWPTNRNPVSLSFTKKDANIKILKYSISKKQVNPNEPFQVHFTLKNEGSLGTKKVIIYANGKPWLSKSSLVAPGTTLTDSISGHLYALGTIKISINPLANTTIKVIAPKKPVAQPFQIVELTAKPIIKLNTEQEISYRIKNVTGKVQTFKPQVILNDSSNKETLLYTDRVYLLPGQQKIINHRFSVNRTGLQTIRTGNRQSIFKVYETPLTALLLDLNFNKLHGNQVPDASGFNNNALLISESKDTKKHFIDLGDSTYLEIPNAPSLDQMENNLTIMAWVYPAGEGKGLTDILTKGDSHVIQTTDNKTLTFFAGGWGRGDCTIKLPADWERKWHHIAGVCEGDVLTIYLDGKLAGSAKVDGIANLSNTSQWQIGRNEEFPSERIFHGKMDQVKVYGQPLLAKDIEALFEREKRSY</sequence>
<dbReference type="OrthoDB" id="9804511at2"/>
<name>A0A7K0FTX2_9SPHI</name>
<dbReference type="InterPro" id="IPR013320">
    <property type="entry name" value="ConA-like_dom_sf"/>
</dbReference>
<dbReference type="GO" id="GO:0030246">
    <property type="term" value="F:carbohydrate binding"/>
    <property type="evidence" value="ECO:0007669"/>
    <property type="project" value="InterPro"/>
</dbReference>
<dbReference type="Pfam" id="PF17678">
    <property type="entry name" value="Glyco_hydro_92N"/>
    <property type="match status" value="1"/>
</dbReference>
<dbReference type="Pfam" id="PF13385">
    <property type="entry name" value="Laminin_G_3"/>
    <property type="match status" value="1"/>
</dbReference>
<dbReference type="GO" id="GO:0000224">
    <property type="term" value="F:peptide-N4-(N-acetyl-beta-glucosaminyl)asparagine amidase activity"/>
    <property type="evidence" value="ECO:0007669"/>
    <property type="project" value="TreeGrafter"/>
</dbReference>
<evidence type="ECO:0000256" key="1">
    <source>
        <dbReference type="ARBA" id="ARBA00001913"/>
    </source>
</evidence>
<organism evidence="7 8">
    <name type="scientific">Pedobacter petrophilus</name>
    <dbReference type="NCBI Taxonomy" id="1908241"/>
    <lineage>
        <taxon>Bacteria</taxon>
        <taxon>Pseudomonadati</taxon>
        <taxon>Bacteroidota</taxon>
        <taxon>Sphingobacteriia</taxon>
        <taxon>Sphingobacteriales</taxon>
        <taxon>Sphingobacteriaceae</taxon>
        <taxon>Pedobacter</taxon>
    </lineage>
</organism>
<dbReference type="InterPro" id="IPR014718">
    <property type="entry name" value="GH-type_carb-bd"/>
</dbReference>
<keyword evidence="8" id="KW-1185">Reference proteome</keyword>
<dbReference type="InterPro" id="IPR005887">
    <property type="entry name" value="GH92_a_mannosidase_put"/>
</dbReference>
<dbReference type="InterPro" id="IPR012939">
    <property type="entry name" value="Glyco_hydro_92"/>
</dbReference>
<dbReference type="Pfam" id="PF07971">
    <property type="entry name" value="Glyco_hydro_92"/>
    <property type="match status" value="1"/>
</dbReference>
<reference evidence="7 8" key="1">
    <citation type="submission" date="2019-11" db="EMBL/GenBank/DDBJ databases">
        <title>Pedobacter petrophilus genome.</title>
        <authorList>
            <person name="Feldbauer M.J."/>
            <person name="Newman J.D."/>
        </authorList>
    </citation>
    <scope>NUCLEOTIDE SEQUENCE [LARGE SCALE GENOMIC DNA]</scope>
    <source>
        <strain evidence="7 8">LMG 29686</strain>
    </source>
</reference>
<dbReference type="Gene3D" id="3.30.2080.10">
    <property type="entry name" value="GH92 mannosidase domain"/>
    <property type="match status" value="1"/>
</dbReference>
<dbReference type="AlphaFoldDB" id="A0A7K0FTX2"/>
<proteinExistence type="predicted"/>
<evidence type="ECO:0000259" key="6">
    <source>
        <dbReference type="SMART" id="SM00560"/>
    </source>
</evidence>
<dbReference type="Gene3D" id="1.20.1610.10">
    <property type="entry name" value="alpha-1,2-mannosidases domains"/>
    <property type="match status" value="1"/>
</dbReference>
<dbReference type="Gene3D" id="2.70.98.10">
    <property type="match status" value="1"/>
</dbReference>
<dbReference type="NCBIfam" id="TIGR01180">
    <property type="entry name" value="aman2_put"/>
    <property type="match status" value="1"/>
</dbReference>
<gene>
    <name evidence="7" type="ORF">GJU39_02860</name>
</gene>
<dbReference type="Gene3D" id="1.20.1050.60">
    <property type="entry name" value="alpha-1,2-mannosidase"/>
    <property type="match status" value="1"/>
</dbReference>
<protein>
    <recommendedName>
        <fullName evidence="6">LamG-like jellyroll fold domain-containing protein</fullName>
    </recommendedName>
</protein>
<dbReference type="GO" id="GO:0005829">
    <property type="term" value="C:cytosol"/>
    <property type="evidence" value="ECO:0007669"/>
    <property type="project" value="TreeGrafter"/>
</dbReference>
<dbReference type="InterPro" id="IPR050883">
    <property type="entry name" value="PNGase"/>
</dbReference>
<dbReference type="PANTHER" id="PTHR12143">
    <property type="entry name" value="PEPTIDE N-GLYCANASE PNGASE -RELATED"/>
    <property type="match status" value="1"/>
</dbReference>
<evidence type="ECO:0000313" key="8">
    <source>
        <dbReference type="Proteomes" id="UP000487757"/>
    </source>
</evidence>
<dbReference type="InterPro" id="IPR041371">
    <property type="entry name" value="GH92_N"/>
</dbReference>
<comment type="cofactor">
    <cofactor evidence="1">
        <name>Ca(2+)</name>
        <dbReference type="ChEBI" id="CHEBI:29108"/>
    </cofactor>
</comment>
<evidence type="ECO:0000256" key="3">
    <source>
        <dbReference type="ARBA" id="ARBA00022729"/>
    </source>
</evidence>
<comment type="subunit">
    <text evidence="2">Monomer.</text>
</comment>
<dbReference type="SMART" id="SM00560">
    <property type="entry name" value="LamGL"/>
    <property type="match status" value="1"/>
</dbReference>
<evidence type="ECO:0000256" key="4">
    <source>
        <dbReference type="ARBA" id="ARBA00022837"/>
    </source>
</evidence>